<protein>
    <submittedName>
        <fullName evidence="1">Uncharacterized protein</fullName>
    </submittedName>
</protein>
<dbReference type="EMBL" id="SNRY01010232">
    <property type="protein sequence ID" value="KAA6306023.1"/>
    <property type="molecule type" value="Genomic_DNA"/>
</dbReference>
<organism evidence="1">
    <name type="scientific">termite gut metagenome</name>
    <dbReference type="NCBI Taxonomy" id="433724"/>
    <lineage>
        <taxon>unclassified sequences</taxon>
        <taxon>metagenomes</taxon>
        <taxon>organismal metagenomes</taxon>
    </lineage>
</organism>
<feature type="non-terminal residue" evidence="1">
    <location>
        <position position="21"/>
    </location>
</feature>
<dbReference type="AlphaFoldDB" id="A0A5J4PC07"/>
<gene>
    <name evidence="1" type="ORF">EZS27_042320</name>
</gene>
<evidence type="ECO:0000313" key="1">
    <source>
        <dbReference type="EMBL" id="KAA6306023.1"/>
    </source>
</evidence>
<accession>A0A5J4PC07</accession>
<name>A0A5J4PC07_9ZZZZ</name>
<proteinExistence type="predicted"/>
<comment type="caution">
    <text evidence="1">The sequence shown here is derived from an EMBL/GenBank/DDBJ whole genome shotgun (WGS) entry which is preliminary data.</text>
</comment>
<sequence>MKRFVRIMVKTTCLILRNTTD</sequence>
<reference evidence="1" key="1">
    <citation type="submission" date="2019-03" db="EMBL/GenBank/DDBJ databases">
        <title>Single cell metagenomics reveals metabolic interactions within the superorganism composed of flagellate Streblomastix strix and complex community of Bacteroidetes bacteria on its surface.</title>
        <authorList>
            <person name="Treitli S.C."/>
            <person name="Kolisko M."/>
            <person name="Husnik F."/>
            <person name="Keeling P."/>
            <person name="Hampl V."/>
        </authorList>
    </citation>
    <scope>NUCLEOTIDE SEQUENCE</scope>
    <source>
        <strain evidence="1">STM</strain>
    </source>
</reference>